<dbReference type="PANTHER" id="PTHR36480:SF5">
    <property type="entry name" value="LATE EMBRYOGENESIS ABUNDANT PROTEIN LEA-2 SUBGROUP DOMAIN-CONTAINING PROTEIN"/>
    <property type="match status" value="1"/>
</dbReference>
<accession>A0A8T0PRB3</accession>
<sequence length="204" mass="22668">MAKLPSCIKRRSTNTYILSALLGALVAVAVVAGIAVSLAPAHISFTVANGRIISRPEENNPNEAPTKYYNITMVANNKSRRTKVQYSSLSIQIWFNPTGWVPGEANLTAGELAEWQRPGKATSFPILTKFFDYNNEVATISESGDEQLDDTEKSRISWPKCLVLVEAKVWFRFRLVATRQYTVRASCYPVDFERGVTSPINCTS</sequence>
<evidence type="ECO:0000313" key="1">
    <source>
        <dbReference type="EMBL" id="KAG2563059.1"/>
    </source>
</evidence>
<dbReference type="AlphaFoldDB" id="A0A8T0PRB3"/>
<reference evidence="1" key="1">
    <citation type="submission" date="2020-05" db="EMBL/GenBank/DDBJ databases">
        <title>WGS assembly of Panicum virgatum.</title>
        <authorList>
            <person name="Lovell J.T."/>
            <person name="Jenkins J."/>
            <person name="Shu S."/>
            <person name="Juenger T.E."/>
            <person name="Schmutz J."/>
        </authorList>
    </citation>
    <scope>NUCLEOTIDE SEQUENCE</scope>
    <source>
        <strain evidence="1">AP13</strain>
    </source>
</reference>
<protein>
    <submittedName>
        <fullName evidence="1">Uncharacterized protein</fullName>
    </submittedName>
</protein>
<dbReference type="Proteomes" id="UP000823388">
    <property type="component" value="Chromosome 8K"/>
</dbReference>
<dbReference type="EMBL" id="CM029051">
    <property type="protein sequence ID" value="KAG2563059.1"/>
    <property type="molecule type" value="Genomic_DNA"/>
</dbReference>
<organism evidence="1 2">
    <name type="scientific">Panicum virgatum</name>
    <name type="common">Blackwell switchgrass</name>
    <dbReference type="NCBI Taxonomy" id="38727"/>
    <lineage>
        <taxon>Eukaryota</taxon>
        <taxon>Viridiplantae</taxon>
        <taxon>Streptophyta</taxon>
        <taxon>Embryophyta</taxon>
        <taxon>Tracheophyta</taxon>
        <taxon>Spermatophyta</taxon>
        <taxon>Magnoliopsida</taxon>
        <taxon>Liliopsida</taxon>
        <taxon>Poales</taxon>
        <taxon>Poaceae</taxon>
        <taxon>PACMAD clade</taxon>
        <taxon>Panicoideae</taxon>
        <taxon>Panicodae</taxon>
        <taxon>Paniceae</taxon>
        <taxon>Panicinae</taxon>
        <taxon>Panicum</taxon>
        <taxon>Panicum sect. Hiantes</taxon>
    </lineage>
</organism>
<dbReference type="PANTHER" id="PTHR36480">
    <property type="entry name" value="OS06G0118900 PROTEIN-RELATED"/>
    <property type="match status" value="1"/>
</dbReference>
<gene>
    <name evidence="1" type="ORF">PVAP13_8KG321533</name>
</gene>
<comment type="caution">
    <text evidence="1">The sequence shown here is derived from an EMBL/GenBank/DDBJ whole genome shotgun (WGS) entry which is preliminary data.</text>
</comment>
<name>A0A8T0PRB3_PANVG</name>
<keyword evidence="2" id="KW-1185">Reference proteome</keyword>
<proteinExistence type="predicted"/>
<evidence type="ECO:0000313" key="2">
    <source>
        <dbReference type="Proteomes" id="UP000823388"/>
    </source>
</evidence>